<proteinExistence type="predicted"/>
<gene>
    <name evidence="1" type="ORF">FK481_0086</name>
</gene>
<reference evidence="1 2" key="1">
    <citation type="submission" date="2019-06" db="EMBL/GenBank/DDBJ databases">
        <authorList>
            <person name="Hudson L.K."/>
            <person name="Peters T.L."/>
            <person name="Song Y."/>
            <person name="Denes T.G."/>
        </authorList>
    </citation>
    <scope>NUCLEOTIDE SEQUENCE [LARGE SCALE GENOMIC DNA]</scope>
</reference>
<protein>
    <submittedName>
        <fullName evidence="1">Uncharacterized protein</fullName>
    </submittedName>
</protein>
<evidence type="ECO:0000313" key="1">
    <source>
        <dbReference type="EMBL" id="QDK04600.1"/>
    </source>
</evidence>
<dbReference type="Proteomes" id="UP000318611">
    <property type="component" value="Segment"/>
</dbReference>
<name>A0A514U6V3_9CAUD</name>
<organism evidence="1 2">
    <name type="scientific">Listeria phage LP-010</name>
    <dbReference type="NCBI Taxonomy" id="2590046"/>
    <lineage>
        <taxon>Viruses</taxon>
        <taxon>Duplodnaviria</taxon>
        <taxon>Heunggongvirae</taxon>
        <taxon>Uroviricota</taxon>
        <taxon>Caudoviricetes</taxon>
        <taxon>Homburgvirus</taxon>
        <taxon>Homburgvirus LP114</taxon>
    </lineage>
</organism>
<evidence type="ECO:0000313" key="2">
    <source>
        <dbReference type="Proteomes" id="UP000318611"/>
    </source>
</evidence>
<dbReference type="EMBL" id="MN114082">
    <property type="protein sequence ID" value="QDK04600.1"/>
    <property type="molecule type" value="Genomic_DNA"/>
</dbReference>
<sequence>MNKYERYVVGWYDEDGDWHYCLSRTGVLKETVTEANNCRKGLQRHPLYKYKSLEIGTMYFDGALNEELVKPIIAEEKEYAIRRHELRDEFETIAKERGLNNFGTEFNKAFDEWIATKED</sequence>
<accession>A0A514U6V3</accession>